<accession>A0A177NUK3</accession>
<keyword evidence="1" id="KW-1133">Transmembrane helix</keyword>
<keyword evidence="1" id="KW-0472">Membrane</keyword>
<dbReference type="SUPFAM" id="SSF56524">
    <property type="entry name" value="Oxidoreductase molybdopterin-binding domain"/>
    <property type="match status" value="1"/>
</dbReference>
<evidence type="ECO:0000256" key="1">
    <source>
        <dbReference type="SAM" id="Phobius"/>
    </source>
</evidence>
<keyword evidence="2" id="KW-0732">Signal</keyword>
<dbReference type="RefSeq" id="WP_064026889.1">
    <property type="nucleotide sequence ID" value="NZ_LUUK01000099.1"/>
</dbReference>
<gene>
    <name evidence="3" type="ORF">A1355_23345</name>
</gene>
<proteinExistence type="predicted"/>
<reference evidence="4" key="1">
    <citation type="submission" date="2016-03" db="EMBL/GenBank/DDBJ databases">
        <authorList>
            <person name="Heylen K."/>
            <person name="De Vos P."/>
            <person name="Vekeman B."/>
        </authorList>
    </citation>
    <scope>NUCLEOTIDE SEQUENCE [LARGE SCALE GENOMIC DNA]</scope>
    <source>
        <strain evidence="4">R-45383</strain>
    </source>
</reference>
<dbReference type="STRING" id="702114.A1355_23345"/>
<dbReference type="OrthoDB" id="5573703at2"/>
<dbReference type="InterPro" id="IPR022472">
    <property type="entry name" value="VPLPA-CTERM"/>
</dbReference>
<feature type="chain" id="PRO_5008069535" description="PEP-CTERM sorting domain-containing protein" evidence="2">
    <location>
        <begin position="26"/>
        <end position="333"/>
    </location>
</feature>
<organism evidence="3 4">
    <name type="scientific">Methylomonas koyamae</name>
    <dbReference type="NCBI Taxonomy" id="702114"/>
    <lineage>
        <taxon>Bacteria</taxon>
        <taxon>Pseudomonadati</taxon>
        <taxon>Pseudomonadota</taxon>
        <taxon>Gammaproteobacteria</taxon>
        <taxon>Methylococcales</taxon>
        <taxon>Methylococcaceae</taxon>
        <taxon>Methylomonas</taxon>
    </lineage>
</organism>
<comment type="caution">
    <text evidence="3">The sequence shown here is derived from an EMBL/GenBank/DDBJ whole genome shotgun (WGS) entry which is preliminary data.</text>
</comment>
<name>A0A177NUK3_9GAMM</name>
<dbReference type="EMBL" id="LUUK01000099">
    <property type="protein sequence ID" value="OAI21472.1"/>
    <property type="molecule type" value="Genomic_DNA"/>
</dbReference>
<evidence type="ECO:0000256" key="2">
    <source>
        <dbReference type="SAM" id="SignalP"/>
    </source>
</evidence>
<protein>
    <recommendedName>
        <fullName evidence="5">PEP-CTERM sorting domain-containing protein</fullName>
    </recommendedName>
</protein>
<evidence type="ECO:0000313" key="4">
    <source>
        <dbReference type="Proteomes" id="UP000077628"/>
    </source>
</evidence>
<keyword evidence="1" id="KW-0812">Transmembrane</keyword>
<evidence type="ECO:0000313" key="3">
    <source>
        <dbReference type="EMBL" id="OAI21472.1"/>
    </source>
</evidence>
<evidence type="ECO:0008006" key="5">
    <source>
        <dbReference type="Google" id="ProtNLM"/>
    </source>
</evidence>
<sequence>MQNLKSIARTVLAASVIALSLPASAEADVMLSGYLKSGSPASFSIADLQAFGAATSVTVGGNTYTGVSLYSYLNSYVATQPNSANGPKNDLLREFVVATGNNGSTVYTMGNQLGGNFGGAQDIIAFQDSNGVLAAPSLIAADGASVTSLTSLDVGHVAWQGTGSGGIANSFTVGGAVSNPGSYSLANLPGSLTPITTFSNLATGSATGFTGVSMWDLLVASGISTNPSSLKTSYVVATATDNYTVVYSLGEILARQASGMPDLIAYADGIGSGLGSAGVFRTIIPGDSRGGRYMSNLSSLTVVNAVPLPAAAWMMLSGVLGLAFQSRKRVIAA</sequence>
<feature type="signal peptide" evidence="2">
    <location>
        <begin position="1"/>
        <end position="25"/>
    </location>
</feature>
<dbReference type="InterPro" id="IPR036374">
    <property type="entry name" value="OxRdtase_Mopterin-bd_sf"/>
</dbReference>
<dbReference type="Proteomes" id="UP000077628">
    <property type="component" value="Unassembled WGS sequence"/>
</dbReference>
<dbReference type="AlphaFoldDB" id="A0A177NUK3"/>
<feature type="transmembrane region" description="Helical" evidence="1">
    <location>
        <begin position="302"/>
        <end position="324"/>
    </location>
</feature>
<keyword evidence="4" id="KW-1185">Reference proteome</keyword>
<dbReference type="NCBIfam" id="TIGR03370">
    <property type="entry name" value="VPLPA-CTERM"/>
    <property type="match status" value="1"/>
</dbReference>